<accession>A0ABP8MX66</accession>
<organism evidence="1 2">
    <name type="scientific">Rurimicrobium arvi</name>
    <dbReference type="NCBI Taxonomy" id="2049916"/>
    <lineage>
        <taxon>Bacteria</taxon>
        <taxon>Pseudomonadati</taxon>
        <taxon>Bacteroidota</taxon>
        <taxon>Chitinophagia</taxon>
        <taxon>Chitinophagales</taxon>
        <taxon>Chitinophagaceae</taxon>
        <taxon>Rurimicrobium</taxon>
    </lineage>
</organism>
<sequence length="133" mass="15186">MLTETDVIEKLSEYFIQLDYQIIQKLTLRQKGIDIIAKDVEGTFIYIEAKGETSGTKNTKRFGRPFNGNQIWSHVSVALLKSLTTINEQYGKEIRAGMAFPENHRHLLERIKPSLEKLELTVYLVSESGVSIL</sequence>
<reference evidence="2" key="1">
    <citation type="journal article" date="2019" name="Int. J. Syst. Evol. Microbiol.">
        <title>The Global Catalogue of Microorganisms (GCM) 10K type strain sequencing project: providing services to taxonomists for standard genome sequencing and annotation.</title>
        <authorList>
            <consortium name="The Broad Institute Genomics Platform"/>
            <consortium name="The Broad Institute Genome Sequencing Center for Infectious Disease"/>
            <person name="Wu L."/>
            <person name="Ma J."/>
        </authorList>
    </citation>
    <scope>NUCLEOTIDE SEQUENCE [LARGE SCALE GENOMIC DNA]</scope>
    <source>
        <strain evidence="2">JCM 31921</strain>
    </source>
</reference>
<comment type="caution">
    <text evidence="1">The sequence shown here is derived from an EMBL/GenBank/DDBJ whole genome shotgun (WGS) entry which is preliminary data.</text>
</comment>
<name>A0ABP8MX66_9BACT</name>
<protein>
    <submittedName>
        <fullName evidence="1">Uncharacterized protein</fullName>
    </submittedName>
</protein>
<dbReference type="EMBL" id="BAABEZ010000022">
    <property type="protein sequence ID" value="GAA4456894.1"/>
    <property type="molecule type" value="Genomic_DNA"/>
</dbReference>
<evidence type="ECO:0000313" key="2">
    <source>
        <dbReference type="Proteomes" id="UP001501410"/>
    </source>
</evidence>
<evidence type="ECO:0000313" key="1">
    <source>
        <dbReference type="EMBL" id="GAA4456894.1"/>
    </source>
</evidence>
<dbReference type="RefSeq" id="WP_344827101.1">
    <property type="nucleotide sequence ID" value="NZ_BAABEZ010000022.1"/>
</dbReference>
<dbReference type="Proteomes" id="UP001501410">
    <property type="component" value="Unassembled WGS sequence"/>
</dbReference>
<keyword evidence="2" id="KW-1185">Reference proteome</keyword>
<proteinExistence type="predicted"/>
<gene>
    <name evidence="1" type="ORF">GCM10023092_22870</name>
</gene>